<accession>A0A812M9X7</accession>
<comment type="caution">
    <text evidence="2">The sequence shown here is derived from an EMBL/GenBank/DDBJ whole genome shotgun (WGS) entry which is preliminary data.</text>
</comment>
<proteinExistence type="predicted"/>
<sequence>MADAASAGDADTPEGSNRVRRDLKFEPLAQDPFVISRDKMKSGQTAPEEVRFAARAWLKQRKLLGGYFSQPRFTADERWVCTCRCTEHDACFKGEGAWYQFSGSWHSSREFDSLRVSQAGNCSGAGRRKAAKQKPLEQQPTVAELQAVHRAIDALLERGLRPTASNVAIRMGTDRVATDIVRSVLQQRKKNSQLDTTAVFHDSWPAFQEHIRQYEDPDCKPLYFAEVTLRAFSYVALLPHFLEALGRLLADEQTCNSGWCMCADFAHTLCVMNFKYAVVCAVVFRMLNGVWRRTPWPLLIASAPMETGVGYKRIFTLLKQELLRRGIREPSQLNVDHFTGSMSAAKEVFPSIVVVQDVEHMRRAIMLNHKKGRLSLLADLCLLPGQLFFHLVMDICLLRMRHVWKEMRFVAYFEANYLRKRRAPQGSGLEVMHDATWRFGMAGPLLRGHPPTQQTAEQANAKVKRDVRGGGNVLDTHMAVAEALRSAAVVWTSPYQPKDGAKPLTLMASSDEALATRSPRAPDRWMLGKQMFRVRRPFGSLEAFPPIPALLRRFRLANSVYIREDTTGQGEAEVRWACVATNKPQAVPLGQLALMRDMLLERKSEALMQKLLAANIVVPVGDQRAKFKFDRGSYHACWSKFSLVWTRARDSQVHCTCFLHRWAGHCPHSYALAEYWDIQTFRGADVPNAAQAAQEAREDAGSEEELNPRAPKRARRSR</sequence>
<protein>
    <recommendedName>
        <fullName evidence="4">SWIM-type domain-containing protein</fullName>
    </recommendedName>
</protein>
<reference evidence="2" key="1">
    <citation type="submission" date="2021-02" db="EMBL/GenBank/DDBJ databases">
        <authorList>
            <person name="Dougan E. K."/>
            <person name="Rhodes N."/>
            <person name="Thang M."/>
            <person name="Chan C."/>
        </authorList>
    </citation>
    <scope>NUCLEOTIDE SEQUENCE</scope>
</reference>
<dbReference type="EMBL" id="CAJNDS010001302">
    <property type="protein sequence ID" value="CAE7254690.1"/>
    <property type="molecule type" value="Genomic_DNA"/>
</dbReference>
<evidence type="ECO:0000256" key="1">
    <source>
        <dbReference type="SAM" id="MobiDB-lite"/>
    </source>
</evidence>
<gene>
    <name evidence="2" type="ORF">SNAT2548_LOCUS12902</name>
</gene>
<evidence type="ECO:0008006" key="4">
    <source>
        <dbReference type="Google" id="ProtNLM"/>
    </source>
</evidence>
<evidence type="ECO:0000313" key="3">
    <source>
        <dbReference type="Proteomes" id="UP000604046"/>
    </source>
</evidence>
<dbReference type="Proteomes" id="UP000604046">
    <property type="component" value="Unassembled WGS sequence"/>
</dbReference>
<dbReference type="OrthoDB" id="471444at2759"/>
<feature type="region of interest" description="Disordered" evidence="1">
    <location>
        <begin position="688"/>
        <end position="718"/>
    </location>
</feature>
<evidence type="ECO:0000313" key="2">
    <source>
        <dbReference type="EMBL" id="CAE7254690.1"/>
    </source>
</evidence>
<name>A0A812M9X7_9DINO</name>
<keyword evidence="3" id="KW-1185">Reference proteome</keyword>
<dbReference type="AlphaFoldDB" id="A0A812M9X7"/>
<feature type="region of interest" description="Disordered" evidence="1">
    <location>
        <begin position="1"/>
        <end position="23"/>
    </location>
</feature>
<organism evidence="2 3">
    <name type="scientific">Symbiodinium natans</name>
    <dbReference type="NCBI Taxonomy" id="878477"/>
    <lineage>
        <taxon>Eukaryota</taxon>
        <taxon>Sar</taxon>
        <taxon>Alveolata</taxon>
        <taxon>Dinophyceae</taxon>
        <taxon>Suessiales</taxon>
        <taxon>Symbiodiniaceae</taxon>
        <taxon>Symbiodinium</taxon>
    </lineage>
</organism>